<dbReference type="Proteomes" id="UP000801428">
    <property type="component" value="Unassembled WGS sequence"/>
</dbReference>
<feature type="transmembrane region" description="Helical" evidence="1">
    <location>
        <begin position="422"/>
        <end position="443"/>
    </location>
</feature>
<evidence type="ECO:0000259" key="2">
    <source>
        <dbReference type="Pfam" id="PF20163"/>
    </source>
</evidence>
<dbReference type="PANTHER" id="PTHR35395:SF1">
    <property type="entry name" value="DUF6536 DOMAIN-CONTAINING PROTEIN"/>
    <property type="match status" value="1"/>
</dbReference>
<keyword evidence="1" id="KW-1133">Transmembrane helix</keyword>
<reference evidence="3" key="1">
    <citation type="submission" date="2019-04" db="EMBL/GenBank/DDBJ databases">
        <title>Sequencing of skin fungus with MAO and IRED activity.</title>
        <authorList>
            <person name="Marsaioli A.J."/>
            <person name="Bonatto J.M.C."/>
            <person name="Reis Junior O."/>
        </authorList>
    </citation>
    <scope>NUCLEOTIDE SEQUENCE</scope>
    <source>
        <strain evidence="3">30M1</strain>
    </source>
</reference>
<feature type="transmembrane region" description="Helical" evidence="1">
    <location>
        <begin position="120"/>
        <end position="137"/>
    </location>
</feature>
<name>A0A9P4TIR4_CURKU</name>
<feature type="domain" description="DUF6536" evidence="2">
    <location>
        <begin position="50"/>
        <end position="160"/>
    </location>
</feature>
<keyword evidence="1" id="KW-0472">Membrane</keyword>
<feature type="transmembrane region" description="Helical" evidence="1">
    <location>
        <begin position="337"/>
        <end position="361"/>
    </location>
</feature>
<sequence length="593" mass="66508">MSAFKRRPSKFSAWLARLRAPDKRAQLSNAADSTEMRLLNGRPAEKGSFRDCDEARQMNTGLHLLINALSTILLGSSNYCMQCLSAPTRKEVDRAHAQRRSLDIGVLSVSNLLRINRKRAVMWAILGLTSIPLHLFYNSIIYLSIAVPNYRAIAVGESFVSGDPITNFTMSKPFLGKTSLDWDAETKTIYDSVRNGSYERLENLECINAYAQLLQTRRRNLVLVAADDSYPESTGILDQYGADSHIYWDLDFDGVNTIQIEETSKAFRWMCSSVNSTHTNCPVAIEQFRAAPETWTVGAFCADALCGDAGFVEKMQMTGPIQYCLSERAEEHCKVHWNLAIAALVTILNFIKAALILYTALYTKEQPLMTMGDAVASFLEVEDPTTVGMCLASKKDMWPASPRQWSGARFRWKDVTSKTRRVCTFLLLLTCLAAVAGLLYYGLRWLSYNSQSFTLPALARIGFGATDPRTIFQSTLYSVIGNALVANTPQVILSFIYLLLNSLFTTMLLSHEWASYTRTRKGLRTSGARRGNQRSTYFLSLPYRFAVPLMVVSALLHWLVSQSIFLVAIEVRPPPPLTFSFPPDSHYIHSTTR</sequence>
<evidence type="ECO:0000256" key="1">
    <source>
        <dbReference type="SAM" id="Phobius"/>
    </source>
</evidence>
<keyword evidence="1" id="KW-0812">Transmembrane</keyword>
<protein>
    <recommendedName>
        <fullName evidence="2">DUF6536 domain-containing protein</fullName>
    </recommendedName>
</protein>
<proteinExistence type="predicted"/>
<dbReference type="OrthoDB" id="5429634at2759"/>
<dbReference type="PANTHER" id="PTHR35395">
    <property type="entry name" value="DUF6536 DOMAIN-CONTAINING PROTEIN"/>
    <property type="match status" value="1"/>
</dbReference>
<feature type="transmembrane region" description="Helical" evidence="1">
    <location>
        <begin position="537"/>
        <end position="560"/>
    </location>
</feature>
<feature type="transmembrane region" description="Helical" evidence="1">
    <location>
        <begin position="491"/>
        <end position="516"/>
    </location>
</feature>
<dbReference type="InterPro" id="IPR046623">
    <property type="entry name" value="DUF6536"/>
</dbReference>
<dbReference type="AlphaFoldDB" id="A0A9P4TIR4"/>
<evidence type="ECO:0000313" key="4">
    <source>
        <dbReference type="Proteomes" id="UP000801428"/>
    </source>
</evidence>
<organism evidence="3 4">
    <name type="scientific">Curvularia kusanoi</name>
    <name type="common">Cochliobolus kusanoi</name>
    <dbReference type="NCBI Taxonomy" id="90978"/>
    <lineage>
        <taxon>Eukaryota</taxon>
        <taxon>Fungi</taxon>
        <taxon>Dikarya</taxon>
        <taxon>Ascomycota</taxon>
        <taxon>Pezizomycotina</taxon>
        <taxon>Dothideomycetes</taxon>
        <taxon>Pleosporomycetidae</taxon>
        <taxon>Pleosporales</taxon>
        <taxon>Pleosporineae</taxon>
        <taxon>Pleosporaceae</taxon>
        <taxon>Curvularia</taxon>
    </lineage>
</organism>
<gene>
    <name evidence="3" type="ORF">E8E13_008650</name>
</gene>
<dbReference type="Pfam" id="PF20163">
    <property type="entry name" value="DUF6536"/>
    <property type="match status" value="1"/>
</dbReference>
<dbReference type="EMBL" id="SWKU01000007">
    <property type="protein sequence ID" value="KAF3005003.1"/>
    <property type="molecule type" value="Genomic_DNA"/>
</dbReference>
<comment type="caution">
    <text evidence="3">The sequence shown here is derived from an EMBL/GenBank/DDBJ whole genome shotgun (WGS) entry which is preliminary data.</text>
</comment>
<accession>A0A9P4TIR4</accession>
<evidence type="ECO:0000313" key="3">
    <source>
        <dbReference type="EMBL" id="KAF3005003.1"/>
    </source>
</evidence>
<keyword evidence="4" id="KW-1185">Reference proteome</keyword>